<name>W7M1Z8_GIBM7</name>
<reference evidence="2 3" key="1">
    <citation type="journal article" date="2010" name="Nature">
        <title>Comparative genomics reveals mobile pathogenicity chromosomes in Fusarium.</title>
        <authorList>
            <person name="Ma L.J."/>
            <person name="van der Does H.C."/>
            <person name="Borkovich K.A."/>
            <person name="Coleman J.J."/>
            <person name="Daboussi M.J."/>
            <person name="Di Pietro A."/>
            <person name="Dufresne M."/>
            <person name="Freitag M."/>
            <person name="Grabherr M."/>
            <person name="Henrissat B."/>
            <person name="Houterman P.M."/>
            <person name="Kang S."/>
            <person name="Shim W.B."/>
            <person name="Woloshuk C."/>
            <person name="Xie X."/>
            <person name="Xu J.R."/>
            <person name="Antoniw J."/>
            <person name="Baker S.E."/>
            <person name="Bluhm B.H."/>
            <person name="Breakspear A."/>
            <person name="Brown D.W."/>
            <person name="Butchko R.A."/>
            <person name="Chapman S."/>
            <person name="Coulson R."/>
            <person name="Coutinho P.M."/>
            <person name="Danchin E.G."/>
            <person name="Diener A."/>
            <person name="Gale L.R."/>
            <person name="Gardiner D.M."/>
            <person name="Goff S."/>
            <person name="Hammond-Kosack K.E."/>
            <person name="Hilburn K."/>
            <person name="Hua-Van A."/>
            <person name="Jonkers W."/>
            <person name="Kazan K."/>
            <person name="Kodira C.D."/>
            <person name="Koehrsen M."/>
            <person name="Kumar L."/>
            <person name="Lee Y.H."/>
            <person name="Li L."/>
            <person name="Manners J.M."/>
            <person name="Miranda-Saavedra D."/>
            <person name="Mukherjee M."/>
            <person name="Park G."/>
            <person name="Park J."/>
            <person name="Park S.Y."/>
            <person name="Proctor R.H."/>
            <person name="Regev A."/>
            <person name="Ruiz-Roldan M.C."/>
            <person name="Sain D."/>
            <person name="Sakthikumar S."/>
            <person name="Sykes S."/>
            <person name="Schwartz D.C."/>
            <person name="Turgeon B.G."/>
            <person name="Wapinski I."/>
            <person name="Yoder O."/>
            <person name="Young S."/>
            <person name="Zeng Q."/>
            <person name="Zhou S."/>
            <person name="Galagan J."/>
            <person name="Cuomo C.A."/>
            <person name="Kistler H.C."/>
            <person name="Rep M."/>
        </authorList>
    </citation>
    <scope>NUCLEOTIDE SEQUENCE [LARGE SCALE GENOMIC DNA]</scope>
    <source>
        <strain evidence="3">M3125 / FGSC 7600</strain>
    </source>
</reference>
<feature type="transmembrane region" description="Helical" evidence="1">
    <location>
        <begin position="46"/>
        <end position="67"/>
    </location>
</feature>
<evidence type="ECO:0000256" key="1">
    <source>
        <dbReference type="SAM" id="Phobius"/>
    </source>
</evidence>
<dbReference type="EMBL" id="DS022243">
    <property type="protein sequence ID" value="EWG38912.1"/>
    <property type="molecule type" value="Genomic_DNA"/>
</dbReference>
<keyword evidence="3" id="KW-1185">Reference proteome</keyword>
<dbReference type="GeneID" id="30071839"/>
<organism evidence="2 3">
    <name type="scientific">Gibberella moniliformis (strain M3125 / FGSC 7600)</name>
    <name type="common">Maize ear and stalk rot fungus</name>
    <name type="synonym">Fusarium verticillioides</name>
    <dbReference type="NCBI Taxonomy" id="334819"/>
    <lineage>
        <taxon>Eukaryota</taxon>
        <taxon>Fungi</taxon>
        <taxon>Dikarya</taxon>
        <taxon>Ascomycota</taxon>
        <taxon>Pezizomycotina</taxon>
        <taxon>Sordariomycetes</taxon>
        <taxon>Hypocreomycetidae</taxon>
        <taxon>Hypocreales</taxon>
        <taxon>Nectriaceae</taxon>
        <taxon>Fusarium</taxon>
        <taxon>Fusarium fujikuroi species complex</taxon>
    </lineage>
</organism>
<dbReference type="EMBL" id="CM000583">
    <property type="protein sequence ID" value="EWG38912.1"/>
    <property type="molecule type" value="Genomic_DNA"/>
</dbReference>
<sequence length="132" mass="13651">MELTNICCSSFHYIHFVVVVVDSLSHAVIRLLLLVALSNIPALLDALALASAGGSVLETLAMLVLALGEASGLVSAVDTVRLELTSGLPTPWAMLWSAASKGPLSEEPSPLRGIVMSGGVEVLEVSLRLGCG</sequence>
<keyword evidence="1" id="KW-0812">Transmembrane</keyword>
<dbReference type="VEuPathDB" id="FungiDB:FVEG_14963"/>
<dbReference type="RefSeq" id="XP_018745103.1">
    <property type="nucleotide sequence ID" value="XM_018904017.1"/>
</dbReference>
<accession>W7M1Z8</accession>
<protein>
    <submittedName>
        <fullName evidence="2">Uncharacterized protein</fullName>
    </submittedName>
</protein>
<keyword evidence="1" id="KW-0472">Membrane</keyword>
<evidence type="ECO:0000313" key="2">
    <source>
        <dbReference type="EMBL" id="EWG38912.1"/>
    </source>
</evidence>
<proteinExistence type="predicted"/>
<feature type="transmembrane region" description="Helical" evidence="1">
    <location>
        <begin position="12"/>
        <end position="40"/>
    </location>
</feature>
<dbReference type="Proteomes" id="UP000009096">
    <property type="component" value="Chromosome 6"/>
</dbReference>
<evidence type="ECO:0000313" key="3">
    <source>
        <dbReference type="Proteomes" id="UP000009096"/>
    </source>
</evidence>
<keyword evidence="1" id="KW-1133">Transmembrane helix</keyword>
<gene>
    <name evidence="2" type="ORF">FVEG_14963</name>
</gene>
<dbReference type="AlphaFoldDB" id="W7M1Z8"/>